<evidence type="ECO:0000313" key="1">
    <source>
        <dbReference type="EMBL" id="EGH19419.1"/>
    </source>
</evidence>
<feature type="non-terminal residue" evidence="1">
    <location>
        <position position="34"/>
    </location>
</feature>
<dbReference type="EMBL" id="ADWY01004050">
    <property type="protein sequence ID" value="EGH19419.1"/>
    <property type="molecule type" value="Genomic_DNA"/>
</dbReference>
<feature type="non-terminal residue" evidence="1">
    <location>
        <position position="1"/>
    </location>
</feature>
<organism evidence="1 2">
    <name type="scientific">Pseudomonas savastanoi pv. glycinea str. race 4</name>
    <dbReference type="NCBI Taxonomy" id="875330"/>
    <lineage>
        <taxon>Bacteria</taxon>
        <taxon>Pseudomonadati</taxon>
        <taxon>Pseudomonadota</taxon>
        <taxon>Gammaproteobacteria</taxon>
        <taxon>Pseudomonadales</taxon>
        <taxon>Pseudomonadaceae</taxon>
        <taxon>Pseudomonas</taxon>
    </lineage>
</organism>
<evidence type="ECO:0000313" key="2">
    <source>
        <dbReference type="Proteomes" id="UP000005466"/>
    </source>
</evidence>
<comment type="caution">
    <text evidence="1">The sequence shown here is derived from an EMBL/GenBank/DDBJ whole genome shotgun (WGS) entry which is preliminary data.</text>
</comment>
<protein>
    <submittedName>
        <fullName evidence="1">Uncharacterized protein</fullName>
    </submittedName>
</protein>
<dbReference type="Proteomes" id="UP000005466">
    <property type="component" value="Unassembled WGS sequence"/>
</dbReference>
<dbReference type="AlphaFoldDB" id="F3CJH7"/>
<gene>
    <name evidence="1" type="ORF">Pgy4_41259</name>
</gene>
<accession>F3CJH7</accession>
<name>F3CJH7_PSESG</name>
<reference evidence="1 2" key="1">
    <citation type="journal article" date="2011" name="PLoS Pathog.">
        <title>Dynamic evolution of pathogenicity revealed by sequencing and comparative genomics of 19 Pseudomonas syringae isolates.</title>
        <authorList>
            <person name="Baltrus D.A."/>
            <person name="Nishimura M.T."/>
            <person name="Romanchuk A."/>
            <person name="Chang J.H."/>
            <person name="Mukhtar M.S."/>
            <person name="Cherkis K."/>
            <person name="Roach J."/>
            <person name="Grant S.R."/>
            <person name="Jones C.D."/>
            <person name="Dangl J.L."/>
        </authorList>
    </citation>
    <scope>NUCLEOTIDE SEQUENCE [LARGE SCALE GENOMIC DNA]</scope>
    <source>
        <strain evidence="2">race 4</strain>
    </source>
</reference>
<sequence length="34" mass="4051">NLEGQVIRLHWDWALLLQLAATRMKLSFKLDIEK</sequence>
<proteinExistence type="predicted"/>